<gene>
    <name evidence="8" type="ORF">HLVA_09990</name>
</gene>
<evidence type="ECO:0000313" key="9">
    <source>
        <dbReference type="Proteomes" id="UP001321582"/>
    </source>
</evidence>
<keyword evidence="9" id="KW-1185">Reference proteome</keyword>
<evidence type="ECO:0000256" key="3">
    <source>
        <dbReference type="ARBA" id="ARBA00024303"/>
    </source>
</evidence>
<keyword evidence="1" id="KW-0328">Glycosyltransferase</keyword>
<evidence type="ECO:0000256" key="5">
    <source>
        <dbReference type="ARBA" id="ARBA00024416"/>
    </source>
</evidence>
<evidence type="ECO:0000256" key="7">
    <source>
        <dbReference type="ARBA" id="ARBA00048472"/>
    </source>
</evidence>
<evidence type="ECO:0000313" key="8">
    <source>
        <dbReference type="EMBL" id="BDU50430.1"/>
    </source>
</evidence>
<evidence type="ECO:0000256" key="1">
    <source>
        <dbReference type="ARBA" id="ARBA00022676"/>
    </source>
</evidence>
<proteinExistence type="inferred from homology"/>
<evidence type="ECO:0000256" key="2">
    <source>
        <dbReference type="ARBA" id="ARBA00022679"/>
    </source>
</evidence>
<comment type="catalytic activity">
    <reaction evidence="7">
        <text>dTDP-beta-L-rhamnose + L-arginyl-[protein] = N(omega)-(alpha-L-rhamnosyl)-L-arginyl-[protein] + dTDP + H(+)</text>
        <dbReference type="Rhea" id="RHEA:66692"/>
        <dbReference type="Rhea" id="RHEA-COMP:10532"/>
        <dbReference type="Rhea" id="RHEA-COMP:17096"/>
        <dbReference type="ChEBI" id="CHEBI:15378"/>
        <dbReference type="ChEBI" id="CHEBI:29965"/>
        <dbReference type="ChEBI" id="CHEBI:57510"/>
        <dbReference type="ChEBI" id="CHEBI:58369"/>
        <dbReference type="ChEBI" id="CHEBI:167445"/>
    </reaction>
    <physiologicalReaction direction="left-to-right" evidence="7">
        <dbReference type="Rhea" id="RHEA:66693"/>
    </physiologicalReaction>
</comment>
<accession>A0AAU9E208</accession>
<dbReference type="RefSeq" id="WP_307905360.1">
    <property type="nucleotide sequence ID" value="NZ_AP027059.1"/>
</dbReference>
<dbReference type="Pfam" id="PF10093">
    <property type="entry name" value="EarP"/>
    <property type="match status" value="1"/>
</dbReference>
<dbReference type="AlphaFoldDB" id="A0AAU9E208"/>
<dbReference type="Proteomes" id="UP001321582">
    <property type="component" value="Chromosome"/>
</dbReference>
<reference evidence="8 9" key="1">
    <citation type="submission" date="2022-11" db="EMBL/GenBank/DDBJ databases">
        <title>Haliovirga abyssi gen. nov., sp. nov., a mesophilic fermentative bacterium isolated from the Iheya North hydrothermal field and the proposal of Haliovirgaceae fam. nov.</title>
        <authorList>
            <person name="Miyazaki U."/>
            <person name="Tame A."/>
            <person name="Miyazaki J."/>
            <person name="Takai K."/>
            <person name="Sawayama S."/>
            <person name="Kitajima M."/>
            <person name="Okamoto A."/>
            <person name="Nakagawa S."/>
        </authorList>
    </citation>
    <scope>NUCLEOTIDE SEQUENCE [LARGE SCALE GENOMIC DNA]</scope>
    <source>
        <strain evidence="8 9">IC12</strain>
    </source>
</reference>
<sequence length="382" mass="45460">MFNIDIFCDVIDNYGDIGVVYRLAKNIHQINKNILINIYINKYTEVKKLVENFDSNLIINNFENLNIINIERVSQNSFKYNASKVIIEAFGTEIPDFFKKSISENAKLIINLEYLSGETWIEGFHKKKSISYYEGIEKYFFMPGFTEKSGGIILDYDYLSMIKSINSSKEKYFNNFFKEKNINCIYNKSNLYISIFTYEFNFKSMIKSLSKVNKNIYIFLCGEKTQKSFDFILKEIKIYKNIHILYMPFFIQKDYDYLINLMDFNFVRGEESLARATISGIPFLWHIYKQEEYIHLDKLNSFLDRMSENIDINADIFKKYKDISISTNNILKDEIENNFEINFDDLFNIILDNSSFFKKFSEYLIKKCDLTKQLIEFINEKI</sequence>
<keyword evidence="2" id="KW-0808">Transferase</keyword>
<evidence type="ECO:0000256" key="6">
    <source>
        <dbReference type="ARBA" id="ARBA00030025"/>
    </source>
</evidence>
<organism evidence="8 9">
    <name type="scientific">Haliovirga abyssi</name>
    <dbReference type="NCBI Taxonomy" id="2996794"/>
    <lineage>
        <taxon>Bacteria</taxon>
        <taxon>Fusobacteriati</taxon>
        <taxon>Fusobacteriota</taxon>
        <taxon>Fusobacteriia</taxon>
        <taxon>Fusobacteriales</taxon>
        <taxon>Haliovirgaceae</taxon>
        <taxon>Haliovirga</taxon>
    </lineage>
</organism>
<comment type="similarity">
    <text evidence="4">Belongs to the glycosyltransferase 104 family.</text>
</comment>
<dbReference type="EMBL" id="AP027059">
    <property type="protein sequence ID" value="BDU50430.1"/>
    <property type="molecule type" value="Genomic_DNA"/>
</dbReference>
<comment type="function">
    <text evidence="3">Protein-arginine rhamnosyltransferase that catalyzes the transfer of a single rhamnose to elongation factor P (EF-P) on 'Lys-32', a modification required for EF-P-dependent rescue of polyproline stalled ribosomes.</text>
</comment>
<evidence type="ECO:0000256" key="4">
    <source>
        <dbReference type="ARBA" id="ARBA00024346"/>
    </source>
</evidence>
<dbReference type="InterPro" id="IPR016633">
    <property type="entry name" value="EarP"/>
</dbReference>
<name>A0AAU9E208_9FUSO</name>
<dbReference type="GO" id="GO:0106361">
    <property type="term" value="F:protein-arginine rhamnosyltransferase activity"/>
    <property type="evidence" value="ECO:0007669"/>
    <property type="project" value="InterPro"/>
</dbReference>
<dbReference type="KEGG" id="haby:HLVA_09990"/>
<protein>
    <recommendedName>
        <fullName evidence="5">Protein-arginine rhamnosyltransferase</fullName>
    </recommendedName>
    <alternativeName>
        <fullName evidence="6">EF-P arginine rhamnosyltransferase</fullName>
    </alternativeName>
</protein>